<sequence>MLSSDFLMDLARRIQEGVKLTEQELLRRASAPGGEGDAAGFSPNEAISGRSADRDLAGNFAAAIAKLLDEGDVSEVELAEKLGCLAEDVHALRRRSPSLPSRELLSVLALKLALTPEQAKDLFLAAGYEFSKCEVSDIVLLYCLEQGVFDIDEVNDALTCFNLKRLSPQAAVVELDRRAWVTFH</sequence>
<dbReference type="KEGG" id="sbr:SY1_13360"/>
<dbReference type="Proteomes" id="UP000008957">
    <property type="component" value="Chromosome"/>
</dbReference>
<dbReference type="EMBL" id="FP929056">
    <property type="protein sequence ID" value="CBL28436.1"/>
    <property type="molecule type" value="Genomic_DNA"/>
</dbReference>
<name>A0AB94IXG0_9BACT</name>
<evidence type="ECO:0000313" key="1">
    <source>
        <dbReference type="EMBL" id="CBL28436.1"/>
    </source>
</evidence>
<reference evidence="1 2" key="2">
    <citation type="submission" date="2010-03" db="EMBL/GenBank/DDBJ databases">
        <authorList>
            <person name="Pajon A."/>
        </authorList>
    </citation>
    <scope>NUCLEOTIDE SEQUENCE [LARGE SCALE GENOMIC DNA]</scope>
    <source>
        <strain evidence="1 2">SGP1</strain>
    </source>
</reference>
<proteinExistence type="predicted"/>
<evidence type="ECO:0000313" key="2">
    <source>
        <dbReference type="Proteomes" id="UP000008957"/>
    </source>
</evidence>
<reference evidence="2" key="1">
    <citation type="submission" date="2010-03" db="EMBL/GenBank/DDBJ databases">
        <title>The genome sequence of Synergistetes sp. SGP1.</title>
        <authorList>
            <consortium name="metaHIT consortium -- http://www.metahit.eu/"/>
            <person name="Pajon A."/>
            <person name="Turner K."/>
            <person name="Parkhill J."/>
            <person name="Wade W."/>
            <person name="Vartoukian S."/>
        </authorList>
    </citation>
    <scope>NUCLEOTIDE SEQUENCE [LARGE SCALE GENOMIC DNA]</scope>
    <source>
        <strain evidence="2">SGP1</strain>
    </source>
</reference>
<keyword evidence="2" id="KW-1185">Reference proteome</keyword>
<organism evidence="1 2">
    <name type="scientific">Fretibacterium fastidiosum</name>
    <dbReference type="NCBI Taxonomy" id="651822"/>
    <lineage>
        <taxon>Bacteria</taxon>
        <taxon>Thermotogati</taxon>
        <taxon>Synergistota</taxon>
        <taxon>Synergistia</taxon>
        <taxon>Synergistales</taxon>
        <taxon>Aminobacteriaceae</taxon>
        <taxon>Fretibacterium</taxon>
    </lineage>
</organism>
<dbReference type="RefSeq" id="WP_015556583.1">
    <property type="nucleotide sequence ID" value="NC_021038.1"/>
</dbReference>
<accession>A0AB94IXG0</accession>
<gene>
    <name evidence="1" type="ORF">SY1_13360</name>
</gene>
<protein>
    <submittedName>
        <fullName evidence="1">Uncharacterized protein</fullName>
    </submittedName>
</protein>
<dbReference type="AlphaFoldDB" id="A0AB94IXG0"/>